<keyword evidence="2" id="KW-1185">Reference proteome</keyword>
<proteinExistence type="predicted"/>
<dbReference type="EMBL" id="QJKJ01001280">
    <property type="protein sequence ID" value="RDY08410.1"/>
    <property type="molecule type" value="Genomic_DNA"/>
</dbReference>
<dbReference type="Proteomes" id="UP000257109">
    <property type="component" value="Unassembled WGS sequence"/>
</dbReference>
<reference evidence="1" key="1">
    <citation type="submission" date="2018-05" db="EMBL/GenBank/DDBJ databases">
        <title>Draft genome of Mucuna pruriens seed.</title>
        <authorList>
            <person name="Nnadi N.E."/>
            <person name="Vos R."/>
            <person name="Hasami M.H."/>
            <person name="Devisetty U.K."/>
            <person name="Aguiy J.C."/>
        </authorList>
    </citation>
    <scope>NUCLEOTIDE SEQUENCE [LARGE SCALE GENOMIC DNA]</scope>
    <source>
        <strain evidence="1">JCA_2017</strain>
    </source>
</reference>
<gene>
    <name evidence="1" type="ORF">CR513_07362</name>
</gene>
<dbReference type="AlphaFoldDB" id="A0A371I028"/>
<organism evidence="1 2">
    <name type="scientific">Mucuna pruriens</name>
    <name type="common">Velvet bean</name>
    <name type="synonym">Dolichos pruriens</name>
    <dbReference type="NCBI Taxonomy" id="157652"/>
    <lineage>
        <taxon>Eukaryota</taxon>
        <taxon>Viridiplantae</taxon>
        <taxon>Streptophyta</taxon>
        <taxon>Embryophyta</taxon>
        <taxon>Tracheophyta</taxon>
        <taxon>Spermatophyta</taxon>
        <taxon>Magnoliopsida</taxon>
        <taxon>eudicotyledons</taxon>
        <taxon>Gunneridae</taxon>
        <taxon>Pentapetalae</taxon>
        <taxon>rosids</taxon>
        <taxon>fabids</taxon>
        <taxon>Fabales</taxon>
        <taxon>Fabaceae</taxon>
        <taxon>Papilionoideae</taxon>
        <taxon>50 kb inversion clade</taxon>
        <taxon>NPAAA clade</taxon>
        <taxon>indigoferoid/millettioid clade</taxon>
        <taxon>Phaseoleae</taxon>
        <taxon>Mucuna</taxon>
    </lineage>
</organism>
<dbReference type="OrthoDB" id="1428254at2759"/>
<feature type="non-terminal residue" evidence="1">
    <location>
        <position position="1"/>
    </location>
</feature>
<sequence>MALRTLLFHGPECASKLKPIFHPSSKVLLCVCPVRPPPTALVRRRPLPSTTADRCQKVLSQYPVTESRRLPLSLPLFDVVYHRQIVILHRKPIVLFIGSSPTYSNSQIWWKVLQLTNARDVFANNVQRLFDSTQKIVSLQQTNHDMVSHRAKAKAAVEELKGLLVCNSVEETTKRIDKLLMVLILRSLHPNYEHVRD</sequence>
<accession>A0A371I028</accession>
<protein>
    <submittedName>
        <fullName evidence="1">Uncharacterized protein</fullName>
    </submittedName>
</protein>
<evidence type="ECO:0000313" key="2">
    <source>
        <dbReference type="Proteomes" id="UP000257109"/>
    </source>
</evidence>
<comment type="caution">
    <text evidence="1">The sequence shown here is derived from an EMBL/GenBank/DDBJ whole genome shotgun (WGS) entry which is preliminary data.</text>
</comment>
<name>A0A371I028_MUCPR</name>
<evidence type="ECO:0000313" key="1">
    <source>
        <dbReference type="EMBL" id="RDY08410.1"/>
    </source>
</evidence>